<feature type="region of interest" description="Disordered" evidence="1">
    <location>
        <begin position="34"/>
        <end position="124"/>
    </location>
</feature>
<accession>A0ABD2LHY7</accession>
<gene>
    <name evidence="2" type="ORF">niasHT_014642</name>
</gene>
<keyword evidence="3" id="KW-1185">Reference proteome</keyword>
<evidence type="ECO:0000313" key="2">
    <source>
        <dbReference type="EMBL" id="KAL3114828.1"/>
    </source>
</evidence>
<protein>
    <submittedName>
        <fullName evidence="2">Uncharacterized protein</fullName>
    </submittedName>
</protein>
<proteinExistence type="predicted"/>
<evidence type="ECO:0000313" key="3">
    <source>
        <dbReference type="Proteomes" id="UP001620626"/>
    </source>
</evidence>
<evidence type="ECO:0000256" key="1">
    <source>
        <dbReference type="SAM" id="MobiDB-lite"/>
    </source>
</evidence>
<dbReference type="Proteomes" id="UP001620626">
    <property type="component" value="Unassembled WGS sequence"/>
</dbReference>
<reference evidence="2 3" key="1">
    <citation type="submission" date="2024-10" db="EMBL/GenBank/DDBJ databases">
        <authorList>
            <person name="Kim D."/>
        </authorList>
    </citation>
    <scope>NUCLEOTIDE SEQUENCE [LARGE SCALE GENOMIC DNA]</scope>
    <source>
        <strain evidence="2">BH-2024</strain>
    </source>
</reference>
<name>A0ABD2LHY7_9BILA</name>
<feature type="compositionally biased region" description="Basic residues" evidence="1">
    <location>
        <begin position="97"/>
        <end position="108"/>
    </location>
</feature>
<dbReference type="AlphaFoldDB" id="A0ABD2LHY7"/>
<comment type="caution">
    <text evidence="2">The sequence shown here is derived from an EMBL/GenBank/DDBJ whole genome shotgun (WGS) entry which is preliminary data.</text>
</comment>
<dbReference type="EMBL" id="JBICBT010000407">
    <property type="protein sequence ID" value="KAL3114828.1"/>
    <property type="molecule type" value="Genomic_DNA"/>
</dbReference>
<sequence>MASLGRPNVNESLSADARQELDLRIGCAFHPISDKIFPGLSDDETDVGDNRTPRPPTQKAAKEKAAKVTFSDSISPSSRPEELPLARRSWRRTSQTPRKKKQPLKKKAPGPNSRTPGRRSTREETVNEEVAFLLLLPIGIRSVLHGTRRAGAVHETGPLYEAPLAMRVRSYQHFCHRTKRSVLMSWRKCFGISKEFIDKELFMFICVALTRGERRGGNGAGRQQILPVQKTAS</sequence>
<organism evidence="2 3">
    <name type="scientific">Heterodera trifolii</name>
    <dbReference type="NCBI Taxonomy" id="157864"/>
    <lineage>
        <taxon>Eukaryota</taxon>
        <taxon>Metazoa</taxon>
        <taxon>Ecdysozoa</taxon>
        <taxon>Nematoda</taxon>
        <taxon>Chromadorea</taxon>
        <taxon>Rhabditida</taxon>
        <taxon>Tylenchina</taxon>
        <taxon>Tylenchomorpha</taxon>
        <taxon>Tylenchoidea</taxon>
        <taxon>Heteroderidae</taxon>
        <taxon>Heteroderinae</taxon>
        <taxon>Heterodera</taxon>
    </lineage>
</organism>